<evidence type="ECO:0000313" key="3">
    <source>
        <dbReference type="EMBL" id="KTC98366.1"/>
    </source>
</evidence>
<keyword evidence="2" id="KW-0812">Transmembrane</keyword>
<sequence length="501" mass="56163">MSRISLIRQGFFKHTSKAASRPPTITFNDAFNLNQLRFEFSSLYLLFIANPSLMNTHHDMVLYLDYLGQILVDYYMLDYVADESEMIRLKKKRVARFIENNFILDPLHPGDENAMNQPPGSPWGKIKKAASSAGKTLKSSARIRACIARLIAARSYWNTSRSLANHLIRFAVASGLSDEFLRFNHALGVKCGVSEFLQALDETRGVLGAASVGLNGMRLLINISTMIKHLFSAAVHDGLSVKKVFKQEMEKRIYSLMDDLMWGCINFINNYRQFIHLTAATAARLSLIGLGMDAVLLMGSWLIDMKNYTERLQELKDRKQEKITAVEAALIDRQIDILMDEWQVQCSYYLFNLAAAIMLCAVFSVSLMTLNPVLLGILAVLSMTGNAMYNSANAFKQYREAAIRLKREQSNGQSGQETEQLIRLTKREDNAFAVFFDSLLFNVVFTASLIAVAAVSLPLAGMMVVCYAGYRWGQADKDKVSGVQTPAGDEFIYRISTSAAF</sequence>
<evidence type="ECO:0000256" key="1">
    <source>
        <dbReference type="SAM" id="Coils"/>
    </source>
</evidence>
<name>A0A0W0TSC8_LEGER</name>
<accession>A0A0W0TSC8</accession>
<keyword evidence="4" id="KW-1185">Reference proteome</keyword>
<feature type="transmembrane region" description="Helical" evidence="2">
    <location>
        <begin position="372"/>
        <end position="389"/>
    </location>
</feature>
<dbReference type="OrthoDB" id="5651293at2"/>
<keyword evidence="2" id="KW-1133">Transmembrane helix</keyword>
<evidence type="ECO:0000256" key="2">
    <source>
        <dbReference type="SAM" id="Phobius"/>
    </source>
</evidence>
<comment type="caution">
    <text evidence="3">The sequence shown here is derived from an EMBL/GenBank/DDBJ whole genome shotgun (WGS) entry which is preliminary data.</text>
</comment>
<organism evidence="3 4">
    <name type="scientific">Legionella erythra</name>
    <dbReference type="NCBI Taxonomy" id="448"/>
    <lineage>
        <taxon>Bacteria</taxon>
        <taxon>Pseudomonadati</taxon>
        <taxon>Pseudomonadota</taxon>
        <taxon>Gammaproteobacteria</taxon>
        <taxon>Legionellales</taxon>
        <taxon>Legionellaceae</taxon>
        <taxon>Legionella</taxon>
    </lineage>
</organism>
<feature type="transmembrane region" description="Helical" evidence="2">
    <location>
        <begin position="439"/>
        <end position="470"/>
    </location>
</feature>
<feature type="transmembrane region" description="Helical" evidence="2">
    <location>
        <begin position="282"/>
        <end position="303"/>
    </location>
</feature>
<dbReference type="AlphaFoldDB" id="A0A0W0TSC8"/>
<feature type="coiled-coil region" evidence="1">
    <location>
        <begin position="298"/>
        <end position="329"/>
    </location>
</feature>
<gene>
    <name evidence="3" type="ORF">Lery_0929</name>
</gene>
<protein>
    <submittedName>
        <fullName evidence="3">Coiled-coil protein</fullName>
    </submittedName>
</protein>
<keyword evidence="1" id="KW-0175">Coiled coil</keyword>
<keyword evidence="2" id="KW-0472">Membrane</keyword>
<reference evidence="3 4" key="1">
    <citation type="submission" date="2015-11" db="EMBL/GenBank/DDBJ databases">
        <title>Genomic analysis of 38 Legionella species identifies large and diverse effector repertoires.</title>
        <authorList>
            <person name="Burstein D."/>
            <person name="Amaro F."/>
            <person name="Zusman T."/>
            <person name="Lifshitz Z."/>
            <person name="Cohen O."/>
            <person name="Gilbert J.A."/>
            <person name="Pupko T."/>
            <person name="Shuman H.A."/>
            <person name="Segal G."/>
        </authorList>
    </citation>
    <scope>NUCLEOTIDE SEQUENCE [LARGE SCALE GENOMIC DNA]</scope>
    <source>
        <strain evidence="3 4">SE-32A-C8</strain>
    </source>
</reference>
<evidence type="ECO:0000313" key="4">
    <source>
        <dbReference type="Proteomes" id="UP000054773"/>
    </source>
</evidence>
<dbReference type="RefSeq" id="WP_058526098.1">
    <property type="nucleotide sequence ID" value="NZ_CAAAHY010000023.1"/>
</dbReference>
<dbReference type="Proteomes" id="UP000054773">
    <property type="component" value="Unassembled WGS sequence"/>
</dbReference>
<proteinExistence type="predicted"/>
<feature type="transmembrane region" description="Helical" evidence="2">
    <location>
        <begin position="348"/>
        <end position="365"/>
    </location>
</feature>
<dbReference type="PATRIC" id="fig|448.7.peg.972"/>
<dbReference type="EMBL" id="LNYA01000021">
    <property type="protein sequence ID" value="KTC98366.1"/>
    <property type="molecule type" value="Genomic_DNA"/>
</dbReference>